<gene>
    <name evidence="2" type="ORF">GCM10010918_26040</name>
</gene>
<dbReference type="InterPro" id="IPR001853">
    <property type="entry name" value="DSBA-like_thioredoxin_dom"/>
</dbReference>
<proteinExistence type="predicted"/>
<dbReference type="GO" id="GO:0016491">
    <property type="term" value="F:oxidoreductase activity"/>
    <property type="evidence" value="ECO:0007669"/>
    <property type="project" value="InterPro"/>
</dbReference>
<organism evidence="2 3">
    <name type="scientific">Paenibacillus radicis</name>
    <name type="common">ex Gao et al. 2016</name>
    <dbReference type="NCBI Taxonomy" id="1737354"/>
    <lineage>
        <taxon>Bacteria</taxon>
        <taxon>Bacillati</taxon>
        <taxon>Bacillota</taxon>
        <taxon>Bacilli</taxon>
        <taxon>Bacillales</taxon>
        <taxon>Paenibacillaceae</taxon>
        <taxon>Paenibacillus</taxon>
    </lineage>
</organism>
<dbReference type="SUPFAM" id="SSF52833">
    <property type="entry name" value="Thioredoxin-like"/>
    <property type="match status" value="1"/>
</dbReference>
<dbReference type="InterPro" id="IPR036249">
    <property type="entry name" value="Thioredoxin-like_sf"/>
</dbReference>
<keyword evidence="3" id="KW-1185">Reference proteome</keyword>
<reference evidence="2 3" key="1">
    <citation type="journal article" date="2014" name="Int. J. Syst. Evol. Microbiol.">
        <title>Complete genome sequence of Corynebacterium casei LMG S-19264T (=DSM 44701T), isolated from a smear-ripened cheese.</title>
        <authorList>
            <consortium name="US DOE Joint Genome Institute (JGI-PGF)"/>
            <person name="Walter F."/>
            <person name="Albersmeier A."/>
            <person name="Kalinowski J."/>
            <person name="Ruckert C."/>
        </authorList>
    </citation>
    <scope>NUCLEOTIDE SEQUENCE [LARGE SCALE GENOMIC DNA]</scope>
    <source>
        <strain evidence="2 3">CGMCC 1.15286</strain>
    </source>
</reference>
<dbReference type="AlphaFoldDB" id="A0A917H6G1"/>
<comment type="caution">
    <text evidence="2">The sequence shown here is derived from an EMBL/GenBank/DDBJ whole genome shotgun (WGS) entry which is preliminary data.</text>
</comment>
<evidence type="ECO:0000313" key="2">
    <source>
        <dbReference type="EMBL" id="GGG69649.1"/>
    </source>
</evidence>
<dbReference type="Pfam" id="PF01323">
    <property type="entry name" value="DSBA"/>
    <property type="match status" value="1"/>
</dbReference>
<name>A0A917H6G1_9BACL</name>
<protein>
    <recommendedName>
        <fullName evidence="1">DSBA-like thioredoxin domain-containing protein</fullName>
    </recommendedName>
</protein>
<dbReference type="Gene3D" id="3.40.30.10">
    <property type="entry name" value="Glutaredoxin"/>
    <property type="match status" value="1"/>
</dbReference>
<dbReference type="Proteomes" id="UP000600247">
    <property type="component" value="Unassembled WGS sequence"/>
</dbReference>
<sequence length="82" mass="9184">MLESDAYKDAVKADMAEAKKMNISSVPAFVFNNKYMISGAQSEEVFMNILNLIWNEEKELQKLELEGLSKNDDSCADGVCMV</sequence>
<evidence type="ECO:0000313" key="3">
    <source>
        <dbReference type="Proteomes" id="UP000600247"/>
    </source>
</evidence>
<evidence type="ECO:0000259" key="1">
    <source>
        <dbReference type="Pfam" id="PF01323"/>
    </source>
</evidence>
<accession>A0A917H6G1</accession>
<feature type="domain" description="DSBA-like thioredoxin" evidence="1">
    <location>
        <begin position="1"/>
        <end position="49"/>
    </location>
</feature>
<dbReference type="EMBL" id="BMHY01000004">
    <property type="protein sequence ID" value="GGG69649.1"/>
    <property type="molecule type" value="Genomic_DNA"/>
</dbReference>